<protein>
    <submittedName>
        <fullName evidence="1">Uncharacterized protein</fullName>
    </submittedName>
</protein>
<dbReference type="Proteomes" id="UP000198797">
    <property type="component" value="Unassembled WGS sequence"/>
</dbReference>
<keyword evidence="2" id="KW-1185">Reference proteome</keyword>
<name>A0A1C5AMZ0_9ACTN</name>
<organism evidence="1 2">
    <name type="scientific">Micromonospora matsumotoense</name>
    <dbReference type="NCBI Taxonomy" id="121616"/>
    <lineage>
        <taxon>Bacteria</taxon>
        <taxon>Bacillati</taxon>
        <taxon>Actinomycetota</taxon>
        <taxon>Actinomycetes</taxon>
        <taxon>Micromonosporales</taxon>
        <taxon>Micromonosporaceae</taxon>
        <taxon>Micromonospora</taxon>
    </lineage>
</organism>
<reference evidence="2" key="1">
    <citation type="submission" date="2016-06" db="EMBL/GenBank/DDBJ databases">
        <authorList>
            <person name="Varghese N."/>
            <person name="Submissions Spin"/>
        </authorList>
    </citation>
    <scope>NUCLEOTIDE SEQUENCE [LARGE SCALE GENOMIC DNA]</scope>
    <source>
        <strain evidence="2">DSM 44100</strain>
    </source>
</reference>
<sequence>MDAGGRYAELFTLQAADYDTTGPAAMVPRLTATA</sequence>
<proteinExistence type="predicted"/>
<dbReference type="EMBL" id="FMCU01000020">
    <property type="protein sequence ID" value="SCF46513.1"/>
    <property type="molecule type" value="Genomic_DNA"/>
</dbReference>
<accession>A0A1C5AMZ0</accession>
<dbReference type="AlphaFoldDB" id="A0A1C5AMZ0"/>
<gene>
    <name evidence="1" type="ORF">GA0070216_1207</name>
</gene>
<dbReference type="STRING" id="121616.GA0070216_1207"/>
<evidence type="ECO:0000313" key="1">
    <source>
        <dbReference type="EMBL" id="SCF46513.1"/>
    </source>
</evidence>
<evidence type="ECO:0000313" key="2">
    <source>
        <dbReference type="Proteomes" id="UP000198797"/>
    </source>
</evidence>